<sequence>MVAKVVAEKTALDYAEKSGLNVVTVCPTMALGPLLRPVANVSHEFLIYIIKGGPTLMKNILWHIVDVRDVADALFLIYEIEESAGRYLCAPHHISAKVMVNLLKKTHPNYNYVNCDSDLDPNSIVTPLTSEKLKDLGWKPRKKIEETLLDSIEYYEKAGLLQDVEGRPCRLPHLFHMATEK</sequence>
<proteinExistence type="predicted"/>
<dbReference type="InterPro" id="IPR036291">
    <property type="entry name" value="NAD(P)-bd_dom_sf"/>
</dbReference>
<dbReference type="EMBL" id="CM029040">
    <property type="protein sequence ID" value="KAG2635874.1"/>
    <property type="molecule type" value="Genomic_DNA"/>
</dbReference>
<dbReference type="GO" id="GO:0016616">
    <property type="term" value="F:oxidoreductase activity, acting on the CH-OH group of donors, NAD or NADP as acceptor"/>
    <property type="evidence" value="ECO:0007669"/>
    <property type="project" value="TreeGrafter"/>
</dbReference>
<evidence type="ECO:0000256" key="1">
    <source>
        <dbReference type="ARBA" id="ARBA00023002"/>
    </source>
</evidence>
<dbReference type="PANTHER" id="PTHR10366">
    <property type="entry name" value="NAD DEPENDENT EPIMERASE/DEHYDRATASE"/>
    <property type="match status" value="1"/>
</dbReference>
<gene>
    <name evidence="2" type="ORF">PVAP13_2NG388600</name>
</gene>
<dbReference type="Gene3D" id="3.40.50.720">
    <property type="entry name" value="NAD(P)-binding Rossmann-like Domain"/>
    <property type="match status" value="1"/>
</dbReference>
<dbReference type="AlphaFoldDB" id="A0A8T0VRK9"/>
<comment type="caution">
    <text evidence="2">The sequence shown here is derived from an EMBL/GenBank/DDBJ whole genome shotgun (WGS) entry which is preliminary data.</text>
</comment>
<organism evidence="2 3">
    <name type="scientific">Panicum virgatum</name>
    <name type="common">Blackwell switchgrass</name>
    <dbReference type="NCBI Taxonomy" id="38727"/>
    <lineage>
        <taxon>Eukaryota</taxon>
        <taxon>Viridiplantae</taxon>
        <taxon>Streptophyta</taxon>
        <taxon>Embryophyta</taxon>
        <taxon>Tracheophyta</taxon>
        <taxon>Spermatophyta</taxon>
        <taxon>Magnoliopsida</taxon>
        <taxon>Liliopsida</taxon>
        <taxon>Poales</taxon>
        <taxon>Poaceae</taxon>
        <taxon>PACMAD clade</taxon>
        <taxon>Panicoideae</taxon>
        <taxon>Panicodae</taxon>
        <taxon>Paniceae</taxon>
        <taxon>Panicinae</taxon>
        <taxon>Panicum</taxon>
        <taxon>Panicum sect. Hiantes</taxon>
    </lineage>
</organism>
<keyword evidence="3" id="KW-1185">Reference proteome</keyword>
<evidence type="ECO:0000313" key="2">
    <source>
        <dbReference type="EMBL" id="KAG2635874.1"/>
    </source>
</evidence>
<dbReference type="Proteomes" id="UP000823388">
    <property type="component" value="Chromosome 2N"/>
</dbReference>
<dbReference type="PANTHER" id="PTHR10366:SF804">
    <property type="entry name" value="DIHYDROFLAVONOL-4-REDUCTASE"/>
    <property type="match status" value="1"/>
</dbReference>
<dbReference type="InterPro" id="IPR050425">
    <property type="entry name" value="NAD(P)_dehydrat-like"/>
</dbReference>
<dbReference type="SUPFAM" id="SSF51735">
    <property type="entry name" value="NAD(P)-binding Rossmann-fold domains"/>
    <property type="match status" value="1"/>
</dbReference>
<evidence type="ECO:0000313" key="3">
    <source>
        <dbReference type="Proteomes" id="UP000823388"/>
    </source>
</evidence>
<evidence type="ECO:0008006" key="4">
    <source>
        <dbReference type="Google" id="ProtNLM"/>
    </source>
</evidence>
<keyword evidence="1" id="KW-0560">Oxidoreductase</keyword>
<reference evidence="2" key="1">
    <citation type="submission" date="2020-05" db="EMBL/GenBank/DDBJ databases">
        <title>WGS assembly of Panicum virgatum.</title>
        <authorList>
            <person name="Lovell J.T."/>
            <person name="Jenkins J."/>
            <person name="Shu S."/>
            <person name="Juenger T.E."/>
            <person name="Schmutz J."/>
        </authorList>
    </citation>
    <scope>NUCLEOTIDE SEQUENCE</scope>
    <source>
        <strain evidence="2">AP13</strain>
    </source>
</reference>
<name>A0A8T0VRK9_PANVG</name>
<accession>A0A8T0VRK9</accession>
<protein>
    <recommendedName>
        <fullName evidence="4">NAD-dependent epimerase/dehydratase domain-containing protein</fullName>
    </recommendedName>
</protein>